<dbReference type="SMART" id="SM00799">
    <property type="entry name" value="DENN"/>
    <property type="match status" value="1"/>
</dbReference>
<evidence type="ECO:0000256" key="2">
    <source>
        <dbReference type="ARBA" id="ARBA00007471"/>
    </source>
</evidence>
<dbReference type="SMART" id="SM00233">
    <property type="entry name" value="PH"/>
    <property type="match status" value="1"/>
</dbReference>
<dbReference type="SUPFAM" id="SSF50729">
    <property type="entry name" value="PH domain-like"/>
    <property type="match status" value="1"/>
</dbReference>
<dbReference type="InterPro" id="IPR037516">
    <property type="entry name" value="Tripartite_DENN"/>
</dbReference>
<dbReference type="SUPFAM" id="SSF52799">
    <property type="entry name" value="(Phosphotyrosine protein) phosphatases II"/>
    <property type="match status" value="1"/>
</dbReference>
<comment type="caution">
    <text evidence="10">The sequence shown here is derived from an EMBL/GenBank/DDBJ whole genome shotgun (WGS) entry which is preliminary data.</text>
</comment>
<feature type="domain" description="PH" evidence="7">
    <location>
        <begin position="2433"/>
        <end position="2537"/>
    </location>
</feature>
<dbReference type="Pfam" id="PF12335">
    <property type="entry name" value="SBF2"/>
    <property type="match status" value="2"/>
</dbReference>
<evidence type="ECO:0000256" key="6">
    <source>
        <dbReference type="SAM" id="Phobius"/>
    </source>
</evidence>
<dbReference type="GO" id="GO:0005085">
    <property type="term" value="F:guanyl-nucleotide exchange factor activity"/>
    <property type="evidence" value="ECO:0007669"/>
    <property type="project" value="UniProtKB-KW"/>
</dbReference>
<feature type="region of interest" description="Disordered" evidence="5">
    <location>
        <begin position="2191"/>
        <end position="2217"/>
    </location>
</feature>
<comment type="subcellular location">
    <subcellularLocation>
        <location evidence="1">Cytoplasm</location>
    </subcellularLocation>
</comment>
<dbReference type="PROSITE" id="PS50003">
    <property type="entry name" value="PH_DOMAIN"/>
    <property type="match status" value="1"/>
</dbReference>
<evidence type="ECO:0000313" key="11">
    <source>
        <dbReference type="Proteomes" id="UP000197619"/>
    </source>
</evidence>
<keyword evidence="3" id="KW-0963">Cytoplasm</keyword>
<feature type="transmembrane region" description="Helical" evidence="6">
    <location>
        <begin position="2280"/>
        <end position="2300"/>
    </location>
</feature>
<dbReference type="Gene3D" id="3.30.450.200">
    <property type="match status" value="1"/>
</dbReference>
<dbReference type="CDD" id="cd01235">
    <property type="entry name" value="PH_Sbf1_hMTMR5"/>
    <property type="match status" value="1"/>
</dbReference>
<dbReference type="EMBL" id="MUZQ01000499">
    <property type="protein sequence ID" value="OWK50804.1"/>
    <property type="molecule type" value="Genomic_DNA"/>
</dbReference>
<organism evidence="10 11">
    <name type="scientific">Lonchura striata</name>
    <name type="common">white-rumped munia</name>
    <dbReference type="NCBI Taxonomy" id="40157"/>
    <lineage>
        <taxon>Eukaryota</taxon>
        <taxon>Metazoa</taxon>
        <taxon>Chordata</taxon>
        <taxon>Craniata</taxon>
        <taxon>Vertebrata</taxon>
        <taxon>Euteleostomi</taxon>
        <taxon>Archelosauria</taxon>
        <taxon>Archosauria</taxon>
        <taxon>Dinosauria</taxon>
        <taxon>Saurischia</taxon>
        <taxon>Theropoda</taxon>
        <taxon>Coelurosauria</taxon>
        <taxon>Aves</taxon>
        <taxon>Neognathae</taxon>
        <taxon>Neoaves</taxon>
        <taxon>Telluraves</taxon>
        <taxon>Australaves</taxon>
        <taxon>Passeriformes</taxon>
        <taxon>Passeroidea</taxon>
        <taxon>Estrildidae</taxon>
        <taxon>Estrildinae</taxon>
        <taxon>Lonchura</taxon>
    </lineage>
</organism>
<dbReference type="FunFam" id="2.30.29.30:FF:000093">
    <property type="entry name" value="SET binding factor 2"/>
    <property type="match status" value="1"/>
</dbReference>
<evidence type="ECO:0000259" key="7">
    <source>
        <dbReference type="PROSITE" id="PS50003"/>
    </source>
</evidence>
<dbReference type="InterPro" id="IPR005112">
    <property type="entry name" value="dDENN_dom"/>
</dbReference>
<name>A0A218UAP8_9PASE</name>
<feature type="transmembrane region" description="Helical" evidence="6">
    <location>
        <begin position="2306"/>
        <end position="2327"/>
    </location>
</feature>
<dbReference type="PANTHER" id="PTHR10807">
    <property type="entry name" value="MYOTUBULARIN-RELATED"/>
    <property type="match status" value="1"/>
</dbReference>
<dbReference type="InterPro" id="IPR005113">
    <property type="entry name" value="uDENN_dom"/>
</dbReference>
<accession>A0A218UAP8</accession>
<keyword evidence="11" id="KW-1185">Reference proteome</keyword>
<dbReference type="GO" id="GO:0005737">
    <property type="term" value="C:cytoplasm"/>
    <property type="evidence" value="ECO:0007669"/>
    <property type="project" value="UniProtKB-SubCell"/>
</dbReference>
<keyword evidence="4" id="KW-0344">Guanine-nucleotide releasing factor</keyword>
<keyword evidence="6" id="KW-0812">Transmembrane</keyword>
<dbReference type="Proteomes" id="UP000197619">
    <property type="component" value="Unassembled WGS sequence"/>
</dbReference>
<gene>
    <name evidence="10" type="primary">SBF1</name>
    <name evidence="10" type="ORF">RLOC_00014132</name>
</gene>
<dbReference type="FunFam" id="3.40.50.11500:FF:000006">
    <property type="entry name" value="SET binding factor 2"/>
    <property type="match status" value="1"/>
</dbReference>
<feature type="domain" description="Myotubularin phosphatase" evidence="9">
    <location>
        <begin position="1543"/>
        <end position="2182"/>
    </location>
</feature>
<dbReference type="InterPro" id="IPR001849">
    <property type="entry name" value="PH_domain"/>
</dbReference>
<sequence>MARLADYFVLVGYDPGKRGSGDGQGQILQRFPEKDWEDNPFPQGIELFCQPSGWQLFPERNPPTFFVAVLTDINSERHYCACFTFWEAVESPQPQSQARNGEGEEEEEEASSPAQPAQLFAPKSLVLVSRLDHAEVFRNSLGLIYTIYVDGLSVSLENVIGNLLTCTIPITGGAQVGVLVRGLCWGTVALCLGGLAALAPCLGMVWLPWPRARGWSGCPGPMPGDGLAALAPCPGMVWLPLPCPGPSLGGPGEQVCVALQRTISLGAGDRQVIQTPINDSLPVSSCSVALLFRQLGITNVLFLFCAALTEHKILFLSSSYQRLTDACRALLALMFPLKYSFTYVPILPAQLLEVLSTPTPFIIGVHSIFQSETQELLDVVIADLDGGTVNVPECVHISLLPEPLLQQTREALSMLQWGRTANPVPLFPGISATFPGLTPGVDPVLGGNPCPGSCPVLTLCPTSPGCASLFQDKEIRAVFLRLFAQLLQGYRWCLHIIRIHPEPVIRFHKAAFLGQRGLTEDDFLTKVLEGMAFAGFVTERGAPYRPIDLFDELVAYEVKRMKAEEGNKQKILRHIKELAEKLYKNENPYPAVTMHKVQKPTEGCHLRLHQKPFPRLDEGTVQWIIDQATAKLQTAPPAVRAEKKCMVPSGPPIAAILERNGNALANSARRLEVVRNCISYVFENKMLEAKKLFPAVLRAMKGRAARHCLTQELHLHVQQNRAVLDHQQFDFVIRMMNCCLQDCTAMDEHGIAAALLPLVTAFCRKLSPGITQFAYSCVQEHVVWTNIQFWEAMFYCDVQNHIRALYLDSAEENHMEQVGGWPRRALPKGLGLIMELQNHGMGWAGASKPSSAVAGTPPAVPGCSGIPFSCLFRAACSAEDEGLHPRCGRSPWVCPCRQPHPFPLLQESAEEPQEAKSALEIASEQLRLWPTMSREKQQELIQKEESTVFSQAIHYANRMSYLLLPLDTSKNRLLRSSGLGDVESVSNSFVTNSGVGPLRAGAGLSRPRPTSQTPFPQLFPAVLRAMKGRAARHCLTQELHLHVQQNRAVLDHQQFDFVIRMMNCCLQDCTAMDEHGIAAALLPLVTAFCRKLSPGITQFAYSCVQEHVVWTNIQFWEAMFYCDVQNHIRALYLDSAEENHMEQESAEEPQEAKSALEIASEQLRLWPTMSREKQQELIQKEESTVFSQAIHYANRMSYLLLPLDTSKNRLLRSSGLGDVESVSNSFVTNSIAGSVAESYDTESGFEDAESSDVANSVVRFINRFVDKVCTESGVTNEHLKGLHVMIPDIVQMHIETLDAVHRESKRLPPIQKPKLLRPNLLLGEECVMEGLRVYLMPDGREEGAGGSVGGPPLLPAEGAVFLTTYRIIFKGTPTDPLGLPPDLAPLSPPRVPPQLLKIAFDEEVASDSAEIFRKHLHKLRYPQHVRGTFAFTVGQSPKQAMQPKAKEKNPSLRYLCPERESGLDRCPSVPRTLSKNLVKNAKRTIGRQYVTRKKYTPPAWEQRGSQHFPEDNEDEISVSEELDRSTLTPSSTMRPSEKMTMTHVVERACCRDYQRLGLGTLSSSLTRSKNEPFRISTVNRMYAICRSGHRSGLMRALRKPAQESRAMLGLCVRSYPGLLIVPQSIQDNTIQRISRCYRQSRFPVVCWRNSRTKAVLLRSGGLHGKGVVGLFKSQNAPTPGECPRLPRPEHGAGAVASPLALGRDTQADSTSLEQEKYLQAVINSMPHYSDAGGRNTLSGFTSAHMSSADFSDKRQQPKLGSLMKQVMGGKDEGPGTLSRGGPFHPVPPGLGHRARVITLSSPKCASPKGRETPRGTDAPAPPGVAVAQASPALAVPPQGVKPDPLQHWEVVPIEVFDVRQVKASFKKLMKACVPGCPSSDPSVAYLRSLEESEWLSQVSHHSQGLALPSPGALSQDGLQCLCRAALGHPGDTRGCEGQGWDNPEVSSVVLDRALGRNAGQDLRGALEGLGQGSARIHKILQISVLVVELLDTGSSVLVSLEDGWDITTQVVSLVQLLSDPYYRTLEGFRLLVEKEWLSFGHRFSHRGAQTLAGQSSGFAPIFLQFLDCVHQIHLQFPMEFEFSQYYLKFLSYHYISNRFRTFLLDSDYERIELGLLYEEKGERKGQQVSKSIWDYIDRLNKKAPIFFNYLYAPEDGEPPPPLAQVLRPYSNISNLKVWDYYTEETLSEGPPYDWELAQGQPEPAEEPDRQDTAAPQSKRRIIWPCYDNRSRVEPDAISKLLEELHNLEMELGQVPERWKDTWDKVKASQRTEGRQEGSRVVLVVLLLVVLVVVLLVLVLLLVLLVVVLLVLVLLLVLLVVTPSSLLMSSGLSHHRRSLGVYLQESGVGSTLNLSLDSDTSSTSTPSSGKPGGRRSTSTLYSQFQMSESENRQAGLGRAWECRQWEGDPPQAAQDVDPGGFPSLTPLFRPFLPRRSYEGSLYKKGAFMKPWKSRWFVLDKTKHQLRYYDSRMDTECKGVIDLAEVESITPGTPTMGAPKTVDEKAFFDLKTTKRVYNFCAQDVQLAQQWIDRIQSCLSDA</sequence>
<dbReference type="PANTHER" id="PTHR10807:SF43">
    <property type="entry name" value="MYOTUBULARIN-RELATED PROTEIN 5"/>
    <property type="match status" value="1"/>
</dbReference>
<dbReference type="Pfam" id="PF03455">
    <property type="entry name" value="dDENN"/>
    <property type="match status" value="1"/>
</dbReference>
<evidence type="ECO:0000256" key="1">
    <source>
        <dbReference type="ARBA" id="ARBA00004496"/>
    </source>
</evidence>
<feature type="region of interest" description="Disordered" evidence="5">
    <location>
        <begin position="2352"/>
        <end position="2376"/>
    </location>
</feature>
<dbReference type="GO" id="GO:0016020">
    <property type="term" value="C:membrane"/>
    <property type="evidence" value="ECO:0007669"/>
    <property type="project" value="TreeGrafter"/>
</dbReference>
<dbReference type="PROSITE" id="PS50211">
    <property type="entry name" value="DENN"/>
    <property type="match status" value="1"/>
</dbReference>
<evidence type="ECO:0000313" key="10">
    <source>
        <dbReference type="EMBL" id="OWK50804.1"/>
    </source>
</evidence>
<dbReference type="Pfam" id="PF03456">
    <property type="entry name" value="uDENN"/>
    <property type="match status" value="1"/>
</dbReference>
<dbReference type="SMART" id="SM00801">
    <property type="entry name" value="dDENN"/>
    <property type="match status" value="1"/>
</dbReference>
<dbReference type="InterPro" id="IPR011993">
    <property type="entry name" value="PH-like_dom_sf"/>
</dbReference>
<dbReference type="InterPro" id="IPR030564">
    <property type="entry name" value="Myotubularin"/>
</dbReference>
<dbReference type="Gene3D" id="2.30.29.30">
    <property type="entry name" value="Pleckstrin-homology domain (PH domain)/Phosphotyrosine-binding domain (PTB)"/>
    <property type="match status" value="1"/>
</dbReference>
<reference evidence="10 11" key="1">
    <citation type="submission" date="2017-05" db="EMBL/GenBank/DDBJ databases">
        <title>Genome of assembly of the Bengalese finch, Lonchura striata domestica.</title>
        <authorList>
            <person name="Colquitt B.M."/>
            <person name="Brainard M.S."/>
        </authorList>
    </citation>
    <scope>NUCLEOTIDE SEQUENCE [LARGE SCALE GENOMIC DNA]</scope>
    <source>
        <strain evidence="10">White83orange57</strain>
    </source>
</reference>
<proteinExistence type="inferred from homology"/>
<protein>
    <submittedName>
        <fullName evidence="10">Myotubularin-related protein 5</fullName>
    </submittedName>
</protein>
<feature type="region of interest" description="Disordered" evidence="5">
    <location>
        <begin position="93"/>
        <end position="115"/>
    </location>
</feature>
<dbReference type="FunFam" id="3.30.450.200:FF:000004">
    <property type="entry name" value="SET binding factor 2"/>
    <property type="match status" value="1"/>
</dbReference>
<dbReference type="InterPro" id="IPR029021">
    <property type="entry name" value="Prot-tyrosine_phosphatase-like"/>
</dbReference>
<evidence type="ECO:0000256" key="4">
    <source>
        <dbReference type="ARBA" id="ARBA00022658"/>
    </source>
</evidence>
<dbReference type="InterPro" id="IPR022096">
    <property type="entry name" value="SBF1/SBF2"/>
</dbReference>
<dbReference type="InterPro" id="IPR010569">
    <property type="entry name" value="Myotubularin-like_Pase_dom"/>
</dbReference>
<dbReference type="SMART" id="SM00800">
    <property type="entry name" value="uDENN"/>
    <property type="match status" value="1"/>
</dbReference>
<evidence type="ECO:0000259" key="9">
    <source>
        <dbReference type="PROSITE" id="PS51339"/>
    </source>
</evidence>
<feature type="compositionally biased region" description="Polar residues" evidence="5">
    <location>
        <begin position="1525"/>
        <end position="1534"/>
    </location>
</feature>
<dbReference type="Pfam" id="PF06602">
    <property type="entry name" value="Myotub-related"/>
    <property type="match status" value="2"/>
</dbReference>
<feature type="domain" description="UDENN" evidence="8">
    <location>
        <begin position="7"/>
        <end position="547"/>
    </location>
</feature>
<dbReference type="Pfam" id="PF00169">
    <property type="entry name" value="PH"/>
    <property type="match status" value="1"/>
</dbReference>
<dbReference type="InterPro" id="IPR001194">
    <property type="entry name" value="cDENN_dom"/>
</dbReference>
<keyword evidence="6" id="KW-0472">Membrane</keyword>
<keyword evidence="6" id="KW-1133">Transmembrane helix</keyword>
<evidence type="ECO:0000256" key="5">
    <source>
        <dbReference type="SAM" id="MobiDB-lite"/>
    </source>
</evidence>
<dbReference type="Pfam" id="PF02141">
    <property type="entry name" value="DENN"/>
    <property type="match status" value="1"/>
</dbReference>
<dbReference type="PROSITE" id="PS51339">
    <property type="entry name" value="PPASE_MYOTUBULARIN"/>
    <property type="match status" value="1"/>
</dbReference>
<dbReference type="Gene3D" id="3.40.50.11500">
    <property type="match status" value="1"/>
</dbReference>
<evidence type="ECO:0000256" key="3">
    <source>
        <dbReference type="ARBA" id="ARBA00022490"/>
    </source>
</evidence>
<feature type="region of interest" description="Disordered" evidence="5">
    <location>
        <begin position="1496"/>
        <end position="1539"/>
    </location>
</feature>
<comment type="similarity">
    <text evidence="2">Belongs to the protein-tyrosine phosphatase family. Non-receptor class myotubularin subfamily.</text>
</comment>
<feature type="compositionally biased region" description="Acidic residues" evidence="5">
    <location>
        <begin position="1511"/>
        <end position="1520"/>
    </location>
</feature>
<dbReference type="InterPro" id="IPR043153">
    <property type="entry name" value="DENN_C"/>
</dbReference>
<feature type="region of interest" description="Disordered" evidence="5">
    <location>
        <begin position="1690"/>
        <end position="1710"/>
    </location>
</feature>
<evidence type="ECO:0000259" key="8">
    <source>
        <dbReference type="PROSITE" id="PS50211"/>
    </source>
</evidence>